<dbReference type="Pfam" id="PF06094">
    <property type="entry name" value="GGACT"/>
    <property type="match status" value="1"/>
</dbReference>
<feature type="domain" description="Gamma-glutamylcyclotransferase AIG2-like" evidence="1">
    <location>
        <begin position="4"/>
        <end position="129"/>
    </location>
</feature>
<protein>
    <submittedName>
        <fullName evidence="2">Gamma-glutamylcyclotransferase</fullName>
    </submittedName>
</protein>
<comment type="caution">
    <text evidence="2">The sequence shown here is derived from an EMBL/GenBank/DDBJ whole genome shotgun (WGS) entry which is preliminary data.</text>
</comment>
<dbReference type="CDD" id="cd06661">
    <property type="entry name" value="GGCT_like"/>
    <property type="match status" value="1"/>
</dbReference>
<reference evidence="2" key="1">
    <citation type="journal article" date="2021" name="PeerJ">
        <title>Extensive microbial diversity within the chicken gut microbiome revealed by metagenomics and culture.</title>
        <authorList>
            <person name="Gilroy R."/>
            <person name="Ravi A."/>
            <person name="Getino M."/>
            <person name="Pursley I."/>
            <person name="Horton D.L."/>
            <person name="Alikhan N.F."/>
            <person name="Baker D."/>
            <person name="Gharbi K."/>
            <person name="Hall N."/>
            <person name="Watson M."/>
            <person name="Adriaenssens E.M."/>
            <person name="Foster-Nyarko E."/>
            <person name="Jarju S."/>
            <person name="Secka A."/>
            <person name="Antonio M."/>
            <person name="Oren A."/>
            <person name="Chaudhuri R.R."/>
            <person name="La Ragione R."/>
            <person name="Hildebrand F."/>
            <person name="Pallen M.J."/>
        </authorList>
    </citation>
    <scope>NUCLEOTIDE SEQUENCE</scope>
    <source>
        <strain evidence="2">CHK187-11901</strain>
    </source>
</reference>
<name>A0A9D2SW70_9FIRM</name>
<dbReference type="AlphaFoldDB" id="A0A9D2SW70"/>
<evidence type="ECO:0000259" key="1">
    <source>
        <dbReference type="Pfam" id="PF06094"/>
    </source>
</evidence>
<gene>
    <name evidence="2" type="ORF">H9702_05960</name>
</gene>
<dbReference type="InterPro" id="IPR013024">
    <property type="entry name" value="GGCT-like"/>
</dbReference>
<dbReference type="Gene3D" id="3.10.490.10">
    <property type="entry name" value="Gamma-glutamyl cyclotransferase-like"/>
    <property type="match status" value="1"/>
</dbReference>
<accession>A0A9D2SW70</accession>
<dbReference type="Proteomes" id="UP000823896">
    <property type="component" value="Unassembled WGS sequence"/>
</dbReference>
<dbReference type="SUPFAM" id="SSF110857">
    <property type="entry name" value="Gamma-glutamyl cyclotransferase-like"/>
    <property type="match status" value="1"/>
</dbReference>
<evidence type="ECO:0000313" key="2">
    <source>
        <dbReference type="EMBL" id="HJC36659.1"/>
    </source>
</evidence>
<organism evidence="2 3">
    <name type="scientific">Candidatus Merdibacter merdavium</name>
    <dbReference type="NCBI Taxonomy" id="2838692"/>
    <lineage>
        <taxon>Bacteria</taxon>
        <taxon>Bacillati</taxon>
        <taxon>Bacillota</taxon>
        <taxon>Erysipelotrichia</taxon>
        <taxon>Erysipelotrichales</taxon>
        <taxon>Erysipelotrichaceae</taxon>
        <taxon>Merdibacter</taxon>
    </lineage>
</organism>
<proteinExistence type="predicted"/>
<dbReference type="InterPro" id="IPR009288">
    <property type="entry name" value="AIG2-like_dom"/>
</dbReference>
<sequence length="138" mass="16102">MKNIFVYGTLLEGCRNYDLYLKGHVHQVTPALVKGTLYSLKMRDYPALLPGDEFIHGEIMEVDDEVIPAIDRLESYMPGNLYNEYNKEDAQIYDTDRNPLCVLPVYFYNIAHPGQRDLPEVRILSNDYRQWLSAQKKE</sequence>
<reference evidence="2" key="2">
    <citation type="submission" date="2021-04" db="EMBL/GenBank/DDBJ databases">
        <authorList>
            <person name="Gilroy R."/>
        </authorList>
    </citation>
    <scope>NUCLEOTIDE SEQUENCE</scope>
    <source>
        <strain evidence="2">CHK187-11901</strain>
    </source>
</reference>
<dbReference type="InterPro" id="IPR036568">
    <property type="entry name" value="GGCT-like_sf"/>
</dbReference>
<evidence type="ECO:0000313" key="3">
    <source>
        <dbReference type="Proteomes" id="UP000823896"/>
    </source>
</evidence>
<dbReference type="EMBL" id="DWWM01000039">
    <property type="protein sequence ID" value="HJC36659.1"/>
    <property type="molecule type" value="Genomic_DNA"/>
</dbReference>